<name>A0A8T2QD15_CERRI</name>
<evidence type="ECO:0000256" key="1">
    <source>
        <dbReference type="SAM" id="Coils"/>
    </source>
</evidence>
<feature type="coiled-coil region" evidence="1">
    <location>
        <begin position="653"/>
        <end position="687"/>
    </location>
</feature>
<accession>A0A8T2QD15</accession>
<dbReference type="PANTHER" id="PTHR47491">
    <property type="entry name" value="CAP-GLY DOMAIN LINKER"/>
    <property type="match status" value="1"/>
</dbReference>
<feature type="compositionally biased region" description="Low complexity" evidence="2">
    <location>
        <begin position="221"/>
        <end position="253"/>
    </location>
</feature>
<organism evidence="3 4">
    <name type="scientific">Ceratopteris richardii</name>
    <name type="common">Triangle waterfern</name>
    <dbReference type="NCBI Taxonomy" id="49495"/>
    <lineage>
        <taxon>Eukaryota</taxon>
        <taxon>Viridiplantae</taxon>
        <taxon>Streptophyta</taxon>
        <taxon>Embryophyta</taxon>
        <taxon>Tracheophyta</taxon>
        <taxon>Polypodiopsida</taxon>
        <taxon>Polypodiidae</taxon>
        <taxon>Polypodiales</taxon>
        <taxon>Pteridineae</taxon>
        <taxon>Pteridaceae</taxon>
        <taxon>Parkerioideae</taxon>
        <taxon>Ceratopteris</taxon>
    </lineage>
</organism>
<dbReference type="OrthoDB" id="1938127at2759"/>
<protein>
    <submittedName>
        <fullName evidence="3">Uncharacterized protein</fullName>
    </submittedName>
</protein>
<dbReference type="PANTHER" id="PTHR47491:SF5">
    <property type="entry name" value="CAP-GLY DOMAIN LINKER"/>
    <property type="match status" value="1"/>
</dbReference>
<feature type="region of interest" description="Disordered" evidence="2">
    <location>
        <begin position="217"/>
        <end position="257"/>
    </location>
</feature>
<reference evidence="3" key="1">
    <citation type="submission" date="2021-08" db="EMBL/GenBank/DDBJ databases">
        <title>WGS assembly of Ceratopteris richardii.</title>
        <authorList>
            <person name="Marchant D.B."/>
            <person name="Chen G."/>
            <person name="Jenkins J."/>
            <person name="Shu S."/>
            <person name="Leebens-Mack J."/>
            <person name="Grimwood J."/>
            <person name="Schmutz J."/>
            <person name="Soltis P."/>
            <person name="Soltis D."/>
            <person name="Chen Z.-H."/>
        </authorList>
    </citation>
    <scope>NUCLEOTIDE SEQUENCE</scope>
    <source>
        <strain evidence="3">Whitten #5841</strain>
        <tissue evidence="3">Leaf</tissue>
    </source>
</reference>
<feature type="compositionally biased region" description="Low complexity" evidence="2">
    <location>
        <begin position="123"/>
        <end position="134"/>
    </location>
</feature>
<evidence type="ECO:0000313" key="3">
    <source>
        <dbReference type="EMBL" id="KAH7281081.1"/>
    </source>
</evidence>
<dbReference type="OMA" id="NHDICAT"/>
<proteinExistence type="predicted"/>
<dbReference type="AlphaFoldDB" id="A0A8T2QD15"/>
<gene>
    <name evidence="3" type="ORF">KP509_36G029000</name>
</gene>
<dbReference type="EMBL" id="CM035441">
    <property type="protein sequence ID" value="KAH7281081.1"/>
    <property type="molecule type" value="Genomic_DNA"/>
</dbReference>
<keyword evidence="4" id="KW-1185">Reference proteome</keyword>
<feature type="coiled-coil region" evidence="1">
    <location>
        <begin position="739"/>
        <end position="878"/>
    </location>
</feature>
<dbReference type="Proteomes" id="UP000825935">
    <property type="component" value="Chromosome 36"/>
</dbReference>
<keyword evidence="1" id="KW-0175">Coiled coil</keyword>
<feature type="region of interest" description="Disordered" evidence="2">
    <location>
        <begin position="96"/>
        <end position="171"/>
    </location>
</feature>
<comment type="caution">
    <text evidence="3">The sequence shown here is derived from an EMBL/GenBank/DDBJ whole genome shotgun (WGS) entry which is preliminary data.</text>
</comment>
<evidence type="ECO:0000313" key="4">
    <source>
        <dbReference type="Proteomes" id="UP000825935"/>
    </source>
</evidence>
<feature type="coiled-coil region" evidence="1">
    <location>
        <begin position="383"/>
        <end position="503"/>
    </location>
</feature>
<evidence type="ECO:0000256" key="2">
    <source>
        <dbReference type="SAM" id="MobiDB-lite"/>
    </source>
</evidence>
<sequence>MRRVLPLRRAEYCGFSDAEDRKQIASELDDPIERLDEHNHDICATSIKPMKSFEDAVSNTASSDDNYNNIPQSEVKIARPSSHLWPPRASAYPIFTAGSRHHSSPHSSVDKLSSNIERRRSESTSSNQSCESQSKVVNKDSISSKKKTHAERPVSAPKNRPVGDSSSQKNAFRSHSMRMALPPDSMAALSVADEDLIDSRLDCELDGCTLHRRSFFKDTSEGSSSGSSDVSSSFAKTTESFESSTSKRSLGNRSGRGGSPFKYLSARMVAEKLIKVLGKEKMRPSIHKATFSEEDFQKPVICSEHAAAHAAHPVGLLGTAHTEDTDNGYFKNDKFLDIEDYSEDQQILEARALAKEELARGLDKENTLLDGKCKSRILEDHTADAMAKNLMFLKREVRKLRKDKKDLALEVAREIRARIFERNSAAEKEKHTNKNIEVMVSAIERDKDNLQEMLERELERRGNEWATKLEKMRTEESQMRERVKEMAEEKAELQKSLSAYKERETSWKIETMEYEHLLSTLQQRLEASEIQLERRAKTSVGDAERIEVADQTPENLSQRVSYLEMENAGMQKEIVRLRRACNDQEMTIEGLCQELDESVNGSYECRNESLLRLQRELLRLAGVEQTQRSEINAIYTELIGLKQKKNITHTGSQTELEKINQELQDRVHTLETKAADLQEENKKLCLNLRAAIRCRKDAERNLKLLQFKRTNKNMDPEELETDKVCVGKETDERTYPCGNGALQENLKALNSKLQSREAELKRLDEQIIEIVSSKDFLQMEVDDLHGKLLIANQHIRELEREVEKREVAMEVLRTDSERYKKELTSVQNELFHSRRQRDEMQKEAEDMSKEALRLTLELSESKKAAEKLEEEVMLKEGQISILRGTYANCDCSS</sequence>